<evidence type="ECO:0000256" key="1">
    <source>
        <dbReference type="ARBA" id="ARBA00004123"/>
    </source>
</evidence>
<comment type="similarity">
    <text evidence="2">Belongs to the IRF2BP family.</text>
</comment>
<dbReference type="AlphaFoldDB" id="A0A4U5NUT7"/>
<comment type="subcellular location">
    <subcellularLocation>
        <location evidence="1">Nucleus</location>
    </subcellularLocation>
</comment>
<protein>
    <submittedName>
        <fullName evidence="7">Uncharacterized protein</fullName>
    </submittedName>
</protein>
<dbReference type="FunFam" id="1.10.10.1580:FF:000001">
    <property type="entry name" value="interferon regulatory factor 2-binding protein 2"/>
    <property type="match status" value="1"/>
</dbReference>
<dbReference type="SUPFAM" id="SSF57850">
    <property type="entry name" value="RING/U-box"/>
    <property type="match status" value="1"/>
</dbReference>
<feature type="domain" description="Interferon regulatory factor 2-binding protein 1/2-like zinc finger" evidence="5">
    <location>
        <begin position="39"/>
        <end position="89"/>
    </location>
</feature>
<dbReference type="PANTHER" id="PTHR10816:SF19">
    <property type="entry name" value="PROTEIN INTERACTING WITH TTK69 AND SIN3A, ISOFORM D"/>
    <property type="match status" value="1"/>
</dbReference>
<reference evidence="7 8" key="1">
    <citation type="journal article" date="2015" name="Genome Biol.">
        <title>Comparative genomics of Steinernema reveals deeply conserved gene regulatory networks.</title>
        <authorList>
            <person name="Dillman A.R."/>
            <person name="Macchietto M."/>
            <person name="Porter C.F."/>
            <person name="Rogers A."/>
            <person name="Williams B."/>
            <person name="Antoshechkin I."/>
            <person name="Lee M.M."/>
            <person name="Goodwin Z."/>
            <person name="Lu X."/>
            <person name="Lewis E.E."/>
            <person name="Goodrich-Blair H."/>
            <person name="Stock S.P."/>
            <person name="Adams B.J."/>
            <person name="Sternberg P.W."/>
            <person name="Mortazavi A."/>
        </authorList>
    </citation>
    <scope>NUCLEOTIDE SEQUENCE [LARGE SCALE GENOMIC DNA]</scope>
    <source>
        <strain evidence="7 8">ALL</strain>
    </source>
</reference>
<evidence type="ECO:0000313" key="8">
    <source>
        <dbReference type="Proteomes" id="UP000298663"/>
    </source>
</evidence>
<sequence length="409" mass="43580">MKDHMMGPINPAVVANGNSAVGLPPPSATANVTVKAVGKQHCYLCDLPRMPWAMCNDYAEPVCRGCVNYEGAEKIENVIEAARQMKRVHGIVTDAPSANGSAPVVKKEVPQNGNSGPPGRFSPPTSRIPAAPQTAPAIAAPNATPAGAQFPQFALPIAQQFSDAFAANQQRILSLANARGNGHISLEELQAMRNHMLPNALFPASNFPLNLPYTSLAAQTSIANLLPQSALSQLASRKREHDDSEKGDVYAKVQRDAQTTSVSPTSTHSPDNSGERRHLSGVTLKCTICSKRLEDTHFVQCPSVANHKFCFDCSRDSIKKLETFCPSGQKCPLAGSNVPWAFMQNEIQQILGNDRDFEKYKLEREASGVSSDATSNSSSGNNSNATSSLTPQSPNSTTTSPAGVTLAQS</sequence>
<evidence type="ECO:0000259" key="5">
    <source>
        <dbReference type="Pfam" id="PF11261"/>
    </source>
</evidence>
<organism evidence="7 8">
    <name type="scientific">Steinernema carpocapsae</name>
    <name type="common">Entomopathogenic nematode</name>
    <dbReference type="NCBI Taxonomy" id="34508"/>
    <lineage>
        <taxon>Eukaryota</taxon>
        <taxon>Metazoa</taxon>
        <taxon>Ecdysozoa</taxon>
        <taxon>Nematoda</taxon>
        <taxon>Chromadorea</taxon>
        <taxon>Rhabditida</taxon>
        <taxon>Tylenchina</taxon>
        <taxon>Panagrolaimomorpha</taxon>
        <taxon>Strongyloidoidea</taxon>
        <taxon>Steinernematidae</taxon>
        <taxon>Steinernema</taxon>
    </lineage>
</organism>
<feature type="region of interest" description="Disordered" evidence="4">
    <location>
        <begin position="254"/>
        <end position="277"/>
    </location>
</feature>
<gene>
    <name evidence="7" type="ORF">L596_011598</name>
</gene>
<feature type="region of interest" description="Disordered" evidence="4">
    <location>
        <begin position="362"/>
        <end position="409"/>
    </location>
</feature>
<reference evidence="7 8" key="2">
    <citation type="journal article" date="2019" name="G3 (Bethesda)">
        <title>Hybrid Assembly of the Genome of the Entomopathogenic Nematode Steinernema carpocapsae Identifies the X-Chromosome.</title>
        <authorList>
            <person name="Serra L."/>
            <person name="Macchietto M."/>
            <person name="Macias-Munoz A."/>
            <person name="McGill C.J."/>
            <person name="Rodriguez I.M."/>
            <person name="Rodriguez B."/>
            <person name="Murad R."/>
            <person name="Mortazavi A."/>
        </authorList>
    </citation>
    <scope>NUCLEOTIDE SEQUENCE [LARGE SCALE GENOMIC DNA]</scope>
    <source>
        <strain evidence="7 8">ALL</strain>
    </source>
</reference>
<proteinExistence type="inferred from homology"/>
<feature type="compositionally biased region" description="Low complexity" evidence="4">
    <location>
        <begin position="259"/>
        <end position="270"/>
    </location>
</feature>
<keyword evidence="3" id="KW-0539">Nucleus</keyword>
<dbReference type="Pfam" id="PF11261">
    <property type="entry name" value="IRF-2BP1_2"/>
    <property type="match status" value="1"/>
</dbReference>
<dbReference type="Pfam" id="PF25454">
    <property type="entry name" value="zf-C3HC4_IRF-2BP1_2"/>
    <property type="match status" value="1"/>
</dbReference>
<dbReference type="GO" id="GO:0003714">
    <property type="term" value="F:transcription corepressor activity"/>
    <property type="evidence" value="ECO:0007669"/>
    <property type="project" value="TreeGrafter"/>
</dbReference>
<dbReference type="InterPro" id="IPR044882">
    <property type="entry name" value="I2BP1/2_C3HC4-RING_sf"/>
</dbReference>
<evidence type="ECO:0000256" key="4">
    <source>
        <dbReference type="SAM" id="MobiDB-lite"/>
    </source>
</evidence>
<accession>A0A4U5NUT7</accession>
<feature type="region of interest" description="Disordered" evidence="4">
    <location>
        <begin position="94"/>
        <end position="131"/>
    </location>
</feature>
<feature type="compositionally biased region" description="Low complexity" evidence="4">
    <location>
        <begin position="367"/>
        <end position="401"/>
    </location>
</feature>
<dbReference type="OrthoDB" id="10065080at2759"/>
<dbReference type="EMBL" id="AZBU02000003">
    <property type="protein sequence ID" value="TKR87146.1"/>
    <property type="molecule type" value="Genomic_DNA"/>
</dbReference>
<evidence type="ECO:0000313" key="7">
    <source>
        <dbReference type="EMBL" id="TKR87146.1"/>
    </source>
</evidence>
<dbReference type="Proteomes" id="UP000298663">
    <property type="component" value="Unassembled WGS sequence"/>
</dbReference>
<feature type="domain" description="Interferon regulatory factor 2-binding protein 1/2-like C3HC4 zinc finger" evidence="6">
    <location>
        <begin position="284"/>
        <end position="351"/>
    </location>
</feature>
<dbReference type="Gene3D" id="1.10.10.1580">
    <property type="entry name" value="Interferon regulatory factor 2-binding protein"/>
    <property type="match status" value="1"/>
</dbReference>
<evidence type="ECO:0000256" key="3">
    <source>
        <dbReference type="ARBA" id="ARBA00023242"/>
    </source>
</evidence>
<dbReference type="GO" id="GO:0006357">
    <property type="term" value="P:regulation of transcription by RNA polymerase II"/>
    <property type="evidence" value="ECO:0007669"/>
    <property type="project" value="TreeGrafter"/>
</dbReference>
<evidence type="ECO:0000256" key="2">
    <source>
        <dbReference type="ARBA" id="ARBA00010802"/>
    </source>
</evidence>
<name>A0A4U5NUT7_STECR</name>
<dbReference type="PANTHER" id="PTHR10816">
    <property type="entry name" value="MYELIN TRANSCRIPTION FACTOR 1-RELATED"/>
    <property type="match status" value="1"/>
</dbReference>
<dbReference type="STRING" id="34508.A0A4U5NUT7"/>
<evidence type="ECO:0000259" key="6">
    <source>
        <dbReference type="Pfam" id="PF25454"/>
    </source>
</evidence>
<keyword evidence="8" id="KW-1185">Reference proteome</keyword>
<comment type="caution">
    <text evidence="7">The sequence shown here is derived from an EMBL/GenBank/DDBJ whole genome shotgun (WGS) entry which is preliminary data.</text>
</comment>
<dbReference type="InterPro" id="IPR057414">
    <property type="entry name" value="Zf-C3HC4_IRF-2BP1_2"/>
</dbReference>
<dbReference type="InterPro" id="IPR022750">
    <property type="entry name" value="IRF-2BP1_2-like_Znf"/>
</dbReference>
<dbReference type="GO" id="GO:0005634">
    <property type="term" value="C:nucleus"/>
    <property type="evidence" value="ECO:0007669"/>
    <property type="project" value="UniProtKB-SubCell"/>
</dbReference>